<keyword evidence="6" id="KW-1185">Reference proteome</keyword>
<evidence type="ECO:0000256" key="3">
    <source>
        <dbReference type="ARBA" id="ARBA00023163"/>
    </source>
</evidence>
<dbReference type="PROSITE" id="PS50995">
    <property type="entry name" value="HTH_MARR_2"/>
    <property type="match status" value="1"/>
</dbReference>
<dbReference type="InterPro" id="IPR023187">
    <property type="entry name" value="Tscrpt_reg_MarR-type_CS"/>
</dbReference>
<dbReference type="PANTHER" id="PTHR42756:SF1">
    <property type="entry name" value="TRANSCRIPTIONAL REPRESSOR OF EMRAB OPERON"/>
    <property type="match status" value="1"/>
</dbReference>
<proteinExistence type="predicted"/>
<dbReference type="SUPFAM" id="SSF46785">
    <property type="entry name" value="Winged helix' DNA-binding domain"/>
    <property type="match status" value="1"/>
</dbReference>
<name>A0ABX1N7I6_9RHOO</name>
<organism evidence="5 6">
    <name type="scientific">Aromatoleum buckelii</name>
    <dbReference type="NCBI Taxonomy" id="200254"/>
    <lineage>
        <taxon>Bacteria</taxon>
        <taxon>Pseudomonadati</taxon>
        <taxon>Pseudomonadota</taxon>
        <taxon>Betaproteobacteria</taxon>
        <taxon>Rhodocyclales</taxon>
        <taxon>Rhodocyclaceae</taxon>
        <taxon>Aromatoleum</taxon>
    </lineage>
</organism>
<keyword evidence="1" id="KW-0805">Transcription regulation</keyword>
<dbReference type="PANTHER" id="PTHR42756">
    <property type="entry name" value="TRANSCRIPTIONAL REGULATOR, MARR"/>
    <property type="match status" value="1"/>
</dbReference>
<keyword evidence="3" id="KW-0804">Transcription</keyword>
<dbReference type="EMBL" id="WTVH01000053">
    <property type="protein sequence ID" value="NMF95221.1"/>
    <property type="molecule type" value="Genomic_DNA"/>
</dbReference>
<dbReference type="InterPro" id="IPR036388">
    <property type="entry name" value="WH-like_DNA-bd_sf"/>
</dbReference>
<accession>A0ABX1N7I6</accession>
<evidence type="ECO:0000256" key="2">
    <source>
        <dbReference type="ARBA" id="ARBA00023125"/>
    </source>
</evidence>
<sequence length="159" mass="17786">MTKKKTSADKGLDFGILPSLAGYQLRLAQIAIFRDFAAALGEFDVTPGLFGVIVIIDANPGLKQSELARAAHLDRSTVVSVIDNLERRGLVERRPAENDRRSNALVLTPDGVALLKKLKRRVGEHEKRLVEHLSEEERVTLVRLLQKIFPEQRLTQSHT</sequence>
<feature type="domain" description="HTH marR-type" evidence="4">
    <location>
        <begin position="18"/>
        <end position="150"/>
    </location>
</feature>
<comment type="caution">
    <text evidence="5">The sequence shown here is derived from an EMBL/GenBank/DDBJ whole genome shotgun (WGS) entry which is preliminary data.</text>
</comment>
<gene>
    <name evidence="5" type="ORF">GO608_18085</name>
</gene>
<dbReference type="PROSITE" id="PS01117">
    <property type="entry name" value="HTH_MARR_1"/>
    <property type="match status" value="1"/>
</dbReference>
<dbReference type="InterPro" id="IPR036390">
    <property type="entry name" value="WH_DNA-bd_sf"/>
</dbReference>
<dbReference type="SMART" id="SM00347">
    <property type="entry name" value="HTH_MARR"/>
    <property type="match status" value="1"/>
</dbReference>
<dbReference type="Pfam" id="PF01047">
    <property type="entry name" value="MarR"/>
    <property type="match status" value="1"/>
</dbReference>
<dbReference type="Gene3D" id="1.10.10.10">
    <property type="entry name" value="Winged helix-like DNA-binding domain superfamily/Winged helix DNA-binding domain"/>
    <property type="match status" value="1"/>
</dbReference>
<dbReference type="InterPro" id="IPR000835">
    <property type="entry name" value="HTH_MarR-typ"/>
</dbReference>
<dbReference type="PRINTS" id="PR00598">
    <property type="entry name" value="HTHMARR"/>
</dbReference>
<dbReference type="Proteomes" id="UP000601990">
    <property type="component" value="Unassembled WGS sequence"/>
</dbReference>
<evidence type="ECO:0000259" key="4">
    <source>
        <dbReference type="PROSITE" id="PS50995"/>
    </source>
</evidence>
<evidence type="ECO:0000313" key="6">
    <source>
        <dbReference type="Proteomes" id="UP000601990"/>
    </source>
</evidence>
<reference evidence="5" key="1">
    <citation type="submission" date="2019-12" db="EMBL/GenBank/DDBJ databases">
        <title>Comparative genomics gives insights into the taxonomy of the Azoarcus-Aromatoleum group and reveals separate origins of nif in the plant-associated Azoarcus and non-plant-associated Aromatoleum sub-groups.</title>
        <authorList>
            <person name="Lafos M."/>
            <person name="Maluk M."/>
            <person name="Batista M."/>
            <person name="Junghare M."/>
            <person name="Carmona M."/>
            <person name="Faoro H."/>
            <person name="Cruz L.M."/>
            <person name="Battistoni F."/>
            <person name="De Souza E."/>
            <person name="Pedrosa F."/>
            <person name="Chen W.-M."/>
            <person name="Poole P.S."/>
            <person name="Dixon R.A."/>
            <person name="James E.K."/>
        </authorList>
    </citation>
    <scope>NUCLEOTIDE SEQUENCE</scope>
    <source>
        <strain evidence="5">U120</strain>
    </source>
</reference>
<keyword evidence="2" id="KW-0238">DNA-binding</keyword>
<protein>
    <submittedName>
        <fullName evidence="5">MarR family transcriptional regulator</fullName>
    </submittedName>
</protein>
<dbReference type="RefSeq" id="WP_169200419.1">
    <property type="nucleotide sequence ID" value="NZ_WTVH02000009.1"/>
</dbReference>
<evidence type="ECO:0000256" key="1">
    <source>
        <dbReference type="ARBA" id="ARBA00023015"/>
    </source>
</evidence>
<evidence type="ECO:0000313" key="5">
    <source>
        <dbReference type="EMBL" id="NMF95221.1"/>
    </source>
</evidence>